<evidence type="ECO:0000313" key="2">
    <source>
        <dbReference type="Proteomes" id="UP000823902"/>
    </source>
</evidence>
<proteinExistence type="predicted"/>
<dbReference type="PANTHER" id="PTHR48098">
    <property type="entry name" value="ENTEROCHELIN ESTERASE-RELATED"/>
    <property type="match status" value="1"/>
</dbReference>
<evidence type="ECO:0008006" key="3">
    <source>
        <dbReference type="Google" id="ProtNLM"/>
    </source>
</evidence>
<accession>A0A9D2TMS0</accession>
<name>A0A9D2TMS0_9FIRM</name>
<sequence length="266" mass="29933">MAFIQTEYKSNALLRGTSVKVILPTDGMAGGVEPPFRTVYFLPGYSTTATELITYLSMRNQAELKGLAIVLPDGENLFYQDLPERMTLYSTYVGEELVEVTRKLFPLSDKREDTYIAGISMGGYGALYNGMKYRDTFSKVAAFSPAVDPGLLLRDGAPGFSDEQFQGLFGNRERFYGSSRDMTTVWTDRTIENRPELFLCCGREDRAVWNAVEPFEKALREAGIPHECREGHGDHELYYWEQMMDPAFSFLAGIEEGTKDKLVIPG</sequence>
<comment type="caution">
    <text evidence="1">The sequence shown here is derived from an EMBL/GenBank/DDBJ whole genome shotgun (WGS) entry which is preliminary data.</text>
</comment>
<dbReference type="InterPro" id="IPR029058">
    <property type="entry name" value="AB_hydrolase_fold"/>
</dbReference>
<gene>
    <name evidence="1" type="ORF">H9697_12820</name>
</gene>
<reference evidence="1" key="1">
    <citation type="journal article" date="2021" name="PeerJ">
        <title>Extensive microbial diversity within the chicken gut microbiome revealed by metagenomics and culture.</title>
        <authorList>
            <person name="Gilroy R."/>
            <person name="Ravi A."/>
            <person name="Getino M."/>
            <person name="Pursley I."/>
            <person name="Horton D.L."/>
            <person name="Alikhan N.F."/>
            <person name="Baker D."/>
            <person name="Gharbi K."/>
            <person name="Hall N."/>
            <person name="Watson M."/>
            <person name="Adriaenssens E.M."/>
            <person name="Foster-Nyarko E."/>
            <person name="Jarju S."/>
            <person name="Secka A."/>
            <person name="Antonio M."/>
            <person name="Oren A."/>
            <person name="Chaudhuri R.R."/>
            <person name="La Ragione R."/>
            <person name="Hildebrand F."/>
            <person name="Pallen M.J."/>
        </authorList>
    </citation>
    <scope>NUCLEOTIDE SEQUENCE</scope>
    <source>
        <strain evidence="1">CHK196-7946</strain>
    </source>
</reference>
<dbReference type="Gene3D" id="3.40.50.1820">
    <property type="entry name" value="alpha/beta hydrolase"/>
    <property type="match status" value="1"/>
</dbReference>
<dbReference type="Pfam" id="PF00756">
    <property type="entry name" value="Esterase"/>
    <property type="match status" value="1"/>
</dbReference>
<dbReference type="EMBL" id="DWVY01000065">
    <property type="protein sequence ID" value="HJC75804.1"/>
    <property type="molecule type" value="Genomic_DNA"/>
</dbReference>
<dbReference type="AlphaFoldDB" id="A0A9D2TMS0"/>
<dbReference type="GO" id="GO:0016747">
    <property type="term" value="F:acyltransferase activity, transferring groups other than amino-acyl groups"/>
    <property type="evidence" value="ECO:0007669"/>
    <property type="project" value="TreeGrafter"/>
</dbReference>
<dbReference type="SUPFAM" id="SSF53474">
    <property type="entry name" value="alpha/beta-Hydrolases"/>
    <property type="match status" value="1"/>
</dbReference>
<dbReference type="PANTHER" id="PTHR48098:SF1">
    <property type="entry name" value="DIACYLGLYCEROL ACYLTRANSFERASE_MYCOLYLTRANSFERASE AG85A"/>
    <property type="match status" value="1"/>
</dbReference>
<dbReference type="Proteomes" id="UP000823902">
    <property type="component" value="Unassembled WGS sequence"/>
</dbReference>
<reference evidence="1" key="2">
    <citation type="submission" date="2021-04" db="EMBL/GenBank/DDBJ databases">
        <authorList>
            <person name="Gilroy R."/>
        </authorList>
    </citation>
    <scope>NUCLEOTIDE SEQUENCE</scope>
    <source>
        <strain evidence="1">CHK196-7946</strain>
    </source>
</reference>
<dbReference type="InterPro" id="IPR000801">
    <property type="entry name" value="Esterase-like"/>
</dbReference>
<organism evidence="1 2">
    <name type="scientific">Candidatus Mediterraneibacter faecavium</name>
    <dbReference type="NCBI Taxonomy" id="2838668"/>
    <lineage>
        <taxon>Bacteria</taxon>
        <taxon>Bacillati</taxon>
        <taxon>Bacillota</taxon>
        <taxon>Clostridia</taxon>
        <taxon>Lachnospirales</taxon>
        <taxon>Lachnospiraceae</taxon>
        <taxon>Mediterraneibacter</taxon>
    </lineage>
</organism>
<protein>
    <recommendedName>
        <fullName evidence="3">Esterase</fullName>
    </recommendedName>
</protein>
<dbReference type="InterPro" id="IPR050583">
    <property type="entry name" value="Mycobacterial_A85_antigen"/>
</dbReference>
<evidence type="ECO:0000313" key="1">
    <source>
        <dbReference type="EMBL" id="HJC75804.1"/>
    </source>
</evidence>